<feature type="chain" id="PRO_5032979725" evidence="1">
    <location>
        <begin position="25"/>
        <end position="390"/>
    </location>
</feature>
<comment type="caution">
    <text evidence="2">The sequence shown here is derived from an EMBL/GenBank/DDBJ whole genome shotgun (WGS) entry which is preliminary data.</text>
</comment>
<keyword evidence="3" id="KW-1185">Reference proteome</keyword>
<dbReference type="EMBL" id="JACIVI010000001">
    <property type="protein sequence ID" value="MBB1161602.1"/>
    <property type="molecule type" value="Genomic_DNA"/>
</dbReference>
<dbReference type="SUPFAM" id="SSF53822">
    <property type="entry name" value="Periplasmic binding protein-like I"/>
    <property type="match status" value="1"/>
</dbReference>
<sequence length="390" mass="41302">MQLPTLRPAALAAALLLAAFAAEAATLKAALLSREDDPRLERSRAERAYLGHPTGVPADGLRLALEEGGFELEAVGAKVDLETREVADLAAARAAAQAAEKAGAAVIVAELPADWLLAVADAVKVPVLNIGAADDRLRAADCRARLFHLLPSERMRADALAQGLLQRKWQKVLVLAGSSPADTARLAVVQAAMKRYGLQPVGAVKPFKLSADPRERDLANPLLLTAGAQYDAVWVVDSEGEFARSLPYRTVLPRPVVGDGGLVAVGWHAQFERFGAPQVSRRFAKAAKRPMTGHDWTSWMAGKTLVALAAAQPKGHAAAWAAALPKLNLDGSKGVSMSFRAWDGQLRQTLLLTDGQGVISQAPVEGILHPVNVLDTLGADAPEKLCKAPR</sequence>
<organism evidence="2 3">
    <name type="scientific">Aquariibacter albus</name>
    <dbReference type="NCBI Taxonomy" id="2759899"/>
    <lineage>
        <taxon>Bacteria</taxon>
        <taxon>Pseudomonadati</taxon>
        <taxon>Pseudomonadota</taxon>
        <taxon>Betaproteobacteria</taxon>
        <taxon>Burkholderiales</taxon>
        <taxon>Sphaerotilaceae</taxon>
        <taxon>Aquariibacter</taxon>
    </lineage>
</organism>
<dbReference type="RefSeq" id="WP_182662507.1">
    <property type="nucleotide sequence ID" value="NZ_JACIVI010000001.1"/>
</dbReference>
<proteinExistence type="predicted"/>
<evidence type="ECO:0000256" key="1">
    <source>
        <dbReference type="SAM" id="SignalP"/>
    </source>
</evidence>
<feature type="signal peptide" evidence="1">
    <location>
        <begin position="1"/>
        <end position="24"/>
    </location>
</feature>
<dbReference type="CDD" id="cd06268">
    <property type="entry name" value="PBP1_ABC_transporter_LIVBP-like"/>
    <property type="match status" value="1"/>
</dbReference>
<protein>
    <submittedName>
        <fullName evidence="2">Branched-chain amino acid ABC transporter substrate-binding protein</fullName>
    </submittedName>
</protein>
<reference evidence="2 3" key="1">
    <citation type="submission" date="2020-08" db="EMBL/GenBank/DDBJ databases">
        <title>Aquariorum lacteus gen. nov., sp. nov., a new member of the family Comamonadaceae, isolated from freshwater aquarium.</title>
        <authorList>
            <person name="Chun S.-J."/>
        </authorList>
    </citation>
    <scope>NUCLEOTIDE SEQUENCE [LARGE SCALE GENOMIC DNA]</scope>
    <source>
        <strain evidence="2 3">SJAQ100</strain>
    </source>
</reference>
<name>A0A839HKK6_9BURK</name>
<dbReference type="Gene3D" id="3.40.50.2300">
    <property type="match status" value="2"/>
</dbReference>
<gene>
    <name evidence="2" type="ORF">H4F90_06380</name>
</gene>
<evidence type="ECO:0000313" key="3">
    <source>
        <dbReference type="Proteomes" id="UP000586093"/>
    </source>
</evidence>
<dbReference type="AlphaFoldDB" id="A0A839HKK6"/>
<keyword evidence="1" id="KW-0732">Signal</keyword>
<dbReference type="Proteomes" id="UP000586093">
    <property type="component" value="Unassembled WGS sequence"/>
</dbReference>
<evidence type="ECO:0000313" key="2">
    <source>
        <dbReference type="EMBL" id="MBB1161602.1"/>
    </source>
</evidence>
<accession>A0A839HKK6</accession>
<dbReference type="InterPro" id="IPR028082">
    <property type="entry name" value="Peripla_BP_I"/>
</dbReference>